<dbReference type="Proteomes" id="UP000305948">
    <property type="component" value="Unassembled WGS sequence"/>
</dbReference>
<feature type="domain" description="RRP12 N-terminal HEAT" evidence="6">
    <location>
        <begin position="15"/>
        <end position="270"/>
    </location>
</feature>
<dbReference type="PANTHER" id="PTHR48287:SF1">
    <property type="entry name" value="ARM REPEAT SUPERFAMILY PROTEIN"/>
    <property type="match status" value="1"/>
</dbReference>
<proteinExistence type="inferred from homology"/>
<evidence type="ECO:0000256" key="3">
    <source>
        <dbReference type="ARBA" id="ARBA00023242"/>
    </source>
</evidence>
<accession>A0A5C3NB19</accession>
<evidence type="ECO:0000256" key="4">
    <source>
        <dbReference type="SAM" id="MobiDB-lite"/>
    </source>
</evidence>
<feature type="compositionally biased region" description="Basic and acidic residues" evidence="4">
    <location>
        <begin position="1056"/>
        <end position="1066"/>
    </location>
</feature>
<dbReference type="AlphaFoldDB" id="A0A5C3NB19"/>
<evidence type="ECO:0000259" key="6">
    <source>
        <dbReference type="Pfam" id="PF25772"/>
    </source>
</evidence>
<feature type="compositionally biased region" description="Basic residues" evidence="4">
    <location>
        <begin position="1226"/>
        <end position="1239"/>
    </location>
</feature>
<dbReference type="GO" id="GO:0005634">
    <property type="term" value="C:nucleus"/>
    <property type="evidence" value="ECO:0007669"/>
    <property type="project" value="UniProtKB-SubCell"/>
</dbReference>
<protein>
    <submittedName>
        <fullName evidence="7">NUC173-domain-containing protein</fullName>
    </submittedName>
</protein>
<keyword evidence="3" id="KW-0539">Nucleus</keyword>
<feature type="region of interest" description="Disordered" evidence="4">
    <location>
        <begin position="1033"/>
        <end position="1239"/>
    </location>
</feature>
<feature type="region of interest" description="Disordered" evidence="4">
    <location>
        <begin position="994"/>
        <end position="1020"/>
    </location>
</feature>
<dbReference type="Pfam" id="PF25772">
    <property type="entry name" value="HEAT_RRP12_N"/>
    <property type="match status" value="1"/>
</dbReference>
<dbReference type="Gene3D" id="1.25.10.10">
    <property type="entry name" value="Leucine-rich Repeat Variant"/>
    <property type="match status" value="1"/>
</dbReference>
<organism evidence="7 8">
    <name type="scientific">Heliocybe sulcata</name>
    <dbReference type="NCBI Taxonomy" id="5364"/>
    <lineage>
        <taxon>Eukaryota</taxon>
        <taxon>Fungi</taxon>
        <taxon>Dikarya</taxon>
        <taxon>Basidiomycota</taxon>
        <taxon>Agaricomycotina</taxon>
        <taxon>Agaricomycetes</taxon>
        <taxon>Gloeophyllales</taxon>
        <taxon>Gloeophyllaceae</taxon>
        <taxon>Heliocybe</taxon>
    </lineage>
</organism>
<dbReference type="EMBL" id="ML213507">
    <property type="protein sequence ID" value="TFK53636.1"/>
    <property type="molecule type" value="Genomic_DNA"/>
</dbReference>
<evidence type="ECO:0000256" key="1">
    <source>
        <dbReference type="ARBA" id="ARBA00004123"/>
    </source>
</evidence>
<dbReference type="InterPro" id="IPR016024">
    <property type="entry name" value="ARM-type_fold"/>
</dbReference>
<comment type="similarity">
    <text evidence="2">Belongs to the RRP12 family.</text>
</comment>
<evidence type="ECO:0000256" key="2">
    <source>
        <dbReference type="ARBA" id="ARBA00007690"/>
    </source>
</evidence>
<feature type="domain" description="RRP12 HEAT" evidence="5">
    <location>
        <begin position="339"/>
        <end position="649"/>
    </location>
</feature>
<sequence>MEQTLSKIRPHTNSSLAHQKTPATLLRALEATLDEQKIERTPTAYFAALLTTLEGTLQKDDASFGEGDVLPAELYLLSLVIPFVQPSVICANLNTLLSLTAPLFPHLVPYAPPLRSQITIYGAAIESLDRSHLENPTLRQSFASLLHLCLDPRPKVRRRAAEVVKEVMDKPPVPLTTHPYAERVAEWVQSTLAEVNSGAPQKFKGKKSETDVTDTAIHLLSFLRPVLLKLPPSSFPSIASVLLSLPRFANPYLSQSAYSLLSDLLALPSADSESRIADQTSSIVQAVVSNPPIKSDTALAPAWVEVVGHAMLAYHASHPEPYAQELGRVWKVIWPFLESSDAPTRTAAAQSMQMLAQCFTSALITAAVKEAVATEHKSTVGKIVVDARKALDALAFARSIPEVLLVNAALFENLRYRPDGSRTTPTAAQSLMLPTVQKIAELRVKKNFEFKEAADTTLGVAMSVLGPQVLLETIPLNIEPADRQAGREPRAFLLPLLSQPHPSPLKYFIDYFVPLSERMFDYQQTAESEGRQAEAKVWSVLVSQIWSGLVGYCYGTLDLQESFTPQFAQLLSQVLYTQPELRPAVLRALKVIISSNLALASERGSEGREELPSSVEVDAISPEAAARNVQYLKTQAESWLAVLFNVFSTADDRSSVGDVIAAWAALAGEKEVTKAYAKVLDLFKRNVAGDAAVTATTQDLLVILLPYLTAADASALFEFCLASQVIGHKDNAVQKRGYKILAKLAESGKVAFSAEDVLNQLEQVVDKLAAAGKKERYHLLSIIVANIPDSSLHLVPSLIPEAVLGTKEPSEKARGAAFDLVVAMGNKMNQGGVVRRDMVDGMDEDAAGEVSASVEEYMTMVAGGLAGASPHMVSATVTAISRLVFEFKDSISDKMHSEIFSTLLVFLSSANREIVKSTLGYVKLAIHTLPTPLMRPQLPELVKALLGWSHQHNNHFKLKVRHIFERMIRRFGYDDVYACAQEEDGRKVLSNIKKRKDRAKRKKAMAEEAEDDAQDVSAKPAAGDAFEDVLYGSESELESSDDEGPSQPSKQKKKGDKVGARLRLDGDEPMDLLEGAASRIASKYCFSPSQSRRRKPGQDAGRFKTDEDTGKMVIDNSDSEEAPMEEDVVGTAYREGLTSVDGFTRGPNGRVKANRNTKKRRRENAETDQDVEMEDATSAQDAKKGSKQRKTEPKLGHEFKAKRAGGDVKTGGIDPYAYLPLSQAAKKGRRNKIGIAGKR</sequence>
<dbReference type="InterPro" id="IPR012978">
    <property type="entry name" value="HEAT_RRP12"/>
</dbReference>
<feature type="compositionally biased region" description="Acidic residues" evidence="4">
    <location>
        <begin position="1035"/>
        <end position="1044"/>
    </location>
</feature>
<evidence type="ECO:0000313" key="8">
    <source>
        <dbReference type="Proteomes" id="UP000305948"/>
    </source>
</evidence>
<feature type="compositionally biased region" description="Basic and acidic residues" evidence="4">
    <location>
        <begin position="1181"/>
        <end position="1206"/>
    </location>
</feature>
<feature type="compositionally biased region" description="Acidic residues" evidence="4">
    <location>
        <begin position="1166"/>
        <end position="1175"/>
    </location>
</feature>
<comment type="subcellular location">
    <subcellularLocation>
        <location evidence="1">Nucleus</location>
    </subcellularLocation>
</comment>
<dbReference type="InterPro" id="IPR052087">
    <property type="entry name" value="RRP12"/>
</dbReference>
<feature type="compositionally biased region" description="Basic residues" evidence="4">
    <location>
        <begin position="1152"/>
        <end position="1162"/>
    </location>
</feature>
<dbReference type="Pfam" id="PF08161">
    <property type="entry name" value="RRP12_HEAT"/>
    <property type="match status" value="1"/>
</dbReference>
<dbReference type="STRING" id="5364.A0A5C3NB19"/>
<keyword evidence="8" id="KW-1185">Reference proteome</keyword>
<dbReference type="InterPro" id="IPR057860">
    <property type="entry name" value="HEAT_RRP12_N"/>
</dbReference>
<feature type="compositionally biased region" description="Acidic residues" evidence="4">
    <location>
        <begin position="1117"/>
        <end position="1128"/>
    </location>
</feature>
<dbReference type="InterPro" id="IPR011989">
    <property type="entry name" value="ARM-like"/>
</dbReference>
<evidence type="ECO:0000259" key="5">
    <source>
        <dbReference type="Pfam" id="PF08161"/>
    </source>
</evidence>
<dbReference type="PANTHER" id="PTHR48287">
    <property type="entry name" value="ARM REPEAT SUPERFAMILY PROTEIN"/>
    <property type="match status" value="1"/>
</dbReference>
<reference evidence="7 8" key="1">
    <citation type="journal article" date="2019" name="Nat. Ecol. Evol.">
        <title>Megaphylogeny resolves global patterns of mushroom evolution.</title>
        <authorList>
            <person name="Varga T."/>
            <person name="Krizsan K."/>
            <person name="Foldi C."/>
            <person name="Dima B."/>
            <person name="Sanchez-Garcia M."/>
            <person name="Sanchez-Ramirez S."/>
            <person name="Szollosi G.J."/>
            <person name="Szarkandi J.G."/>
            <person name="Papp V."/>
            <person name="Albert L."/>
            <person name="Andreopoulos W."/>
            <person name="Angelini C."/>
            <person name="Antonin V."/>
            <person name="Barry K.W."/>
            <person name="Bougher N.L."/>
            <person name="Buchanan P."/>
            <person name="Buyck B."/>
            <person name="Bense V."/>
            <person name="Catcheside P."/>
            <person name="Chovatia M."/>
            <person name="Cooper J."/>
            <person name="Damon W."/>
            <person name="Desjardin D."/>
            <person name="Finy P."/>
            <person name="Geml J."/>
            <person name="Haridas S."/>
            <person name="Hughes K."/>
            <person name="Justo A."/>
            <person name="Karasinski D."/>
            <person name="Kautmanova I."/>
            <person name="Kiss B."/>
            <person name="Kocsube S."/>
            <person name="Kotiranta H."/>
            <person name="LaButti K.M."/>
            <person name="Lechner B.E."/>
            <person name="Liimatainen K."/>
            <person name="Lipzen A."/>
            <person name="Lukacs Z."/>
            <person name="Mihaltcheva S."/>
            <person name="Morgado L.N."/>
            <person name="Niskanen T."/>
            <person name="Noordeloos M.E."/>
            <person name="Ohm R.A."/>
            <person name="Ortiz-Santana B."/>
            <person name="Ovrebo C."/>
            <person name="Racz N."/>
            <person name="Riley R."/>
            <person name="Savchenko A."/>
            <person name="Shiryaev A."/>
            <person name="Soop K."/>
            <person name="Spirin V."/>
            <person name="Szebenyi C."/>
            <person name="Tomsovsky M."/>
            <person name="Tulloss R.E."/>
            <person name="Uehling J."/>
            <person name="Grigoriev I.V."/>
            <person name="Vagvolgyi C."/>
            <person name="Papp T."/>
            <person name="Martin F.M."/>
            <person name="Miettinen O."/>
            <person name="Hibbett D.S."/>
            <person name="Nagy L.G."/>
        </authorList>
    </citation>
    <scope>NUCLEOTIDE SEQUENCE [LARGE SCALE GENOMIC DNA]</scope>
    <source>
        <strain evidence="7 8">OMC1185</strain>
    </source>
</reference>
<feature type="compositionally biased region" description="Basic and acidic residues" evidence="4">
    <location>
        <begin position="1101"/>
        <end position="1110"/>
    </location>
</feature>
<gene>
    <name evidence="7" type="ORF">OE88DRAFT_1625954</name>
</gene>
<name>A0A5C3NB19_9AGAM</name>
<dbReference type="SUPFAM" id="SSF48371">
    <property type="entry name" value="ARM repeat"/>
    <property type="match status" value="1"/>
</dbReference>
<dbReference type="OrthoDB" id="2192888at2759"/>
<feature type="compositionally biased region" description="Basic residues" evidence="4">
    <location>
        <begin position="994"/>
        <end position="1003"/>
    </location>
</feature>
<evidence type="ECO:0000313" key="7">
    <source>
        <dbReference type="EMBL" id="TFK53636.1"/>
    </source>
</evidence>